<gene>
    <name evidence="1" type="ORF">G7067_02520</name>
</gene>
<reference evidence="1 2" key="1">
    <citation type="submission" date="2020-03" db="EMBL/GenBank/DDBJ databases">
        <title>Leucobacter sp. nov., isolated from beetles.</title>
        <authorList>
            <person name="Hyun D.-W."/>
            <person name="Bae J.-W."/>
        </authorList>
    </citation>
    <scope>NUCLEOTIDE SEQUENCE [LARGE SCALE GENOMIC DNA]</scope>
    <source>
        <strain evidence="1 2">HDW9B</strain>
    </source>
</reference>
<organism evidence="1 2">
    <name type="scientific">Leucobacter insecticola</name>
    <dbReference type="NCBI Taxonomy" id="2714934"/>
    <lineage>
        <taxon>Bacteria</taxon>
        <taxon>Bacillati</taxon>
        <taxon>Actinomycetota</taxon>
        <taxon>Actinomycetes</taxon>
        <taxon>Micrococcales</taxon>
        <taxon>Microbacteriaceae</taxon>
        <taxon>Leucobacter</taxon>
    </lineage>
</organism>
<name>A0A6G8FGZ2_9MICO</name>
<evidence type="ECO:0000313" key="2">
    <source>
        <dbReference type="Proteomes" id="UP000501387"/>
    </source>
</evidence>
<dbReference type="KEGG" id="lins:G7067_02520"/>
<keyword evidence="2" id="KW-1185">Reference proteome</keyword>
<accession>A0A6G8FGZ2</accession>
<dbReference type="AlphaFoldDB" id="A0A6G8FGZ2"/>
<sequence length="87" mass="9815">MSTWHYLPVFVEDEAKVEYSICEVFLDDDGLLEAWTEICSIAASGESADELRSDLEYMLNDVACWAPVRFSDLTVGMRLHPTQSHSA</sequence>
<dbReference type="RefSeq" id="WP_166321725.1">
    <property type="nucleotide sequence ID" value="NZ_CP049934.1"/>
</dbReference>
<dbReference type="Proteomes" id="UP000501387">
    <property type="component" value="Chromosome"/>
</dbReference>
<proteinExistence type="predicted"/>
<protein>
    <submittedName>
        <fullName evidence="1">Uncharacterized protein</fullName>
    </submittedName>
</protein>
<evidence type="ECO:0000313" key="1">
    <source>
        <dbReference type="EMBL" id="QIM15539.1"/>
    </source>
</evidence>
<dbReference type="EMBL" id="CP049934">
    <property type="protein sequence ID" value="QIM15539.1"/>
    <property type="molecule type" value="Genomic_DNA"/>
</dbReference>